<dbReference type="RefSeq" id="WP_253568929.1">
    <property type="nucleotide sequence ID" value="NZ_JAMZEK010000005.1"/>
</dbReference>
<sequence>MSASPAHLRWHRRWVALGLAIMAWTLWMALRPDPGITLAVPDGDKLLHAVTFTCLMGWWGNVYASRGARAWAALGCLAFGVFIEFAQWLDPPRDADAFDVLADAVGIGVAALLLRTPLSRVLARVEAWSVARRRA</sequence>
<accession>A0ABT1FFG9</accession>
<dbReference type="Proteomes" id="UP001204615">
    <property type="component" value="Unassembled WGS sequence"/>
</dbReference>
<organism evidence="2 3">
    <name type="scientific">Dyella lutea</name>
    <dbReference type="NCBI Taxonomy" id="2950441"/>
    <lineage>
        <taxon>Bacteria</taxon>
        <taxon>Pseudomonadati</taxon>
        <taxon>Pseudomonadota</taxon>
        <taxon>Gammaproteobacteria</taxon>
        <taxon>Lysobacterales</taxon>
        <taxon>Rhodanobacteraceae</taxon>
        <taxon>Dyella</taxon>
    </lineage>
</organism>
<evidence type="ECO:0000256" key="1">
    <source>
        <dbReference type="SAM" id="Phobius"/>
    </source>
</evidence>
<keyword evidence="1" id="KW-1133">Transmembrane helix</keyword>
<feature type="transmembrane region" description="Helical" evidence="1">
    <location>
        <begin position="46"/>
        <end position="64"/>
    </location>
</feature>
<dbReference type="NCBIfam" id="NF037970">
    <property type="entry name" value="vanZ_1"/>
    <property type="match status" value="1"/>
</dbReference>
<protein>
    <submittedName>
        <fullName evidence="2">VanZ family protein</fullName>
    </submittedName>
</protein>
<proteinExistence type="predicted"/>
<reference evidence="2 3" key="1">
    <citation type="submission" date="2022-06" db="EMBL/GenBank/DDBJ databases">
        <title>Dyella sp. Sa strain:Sa Genome sequencing.</title>
        <authorList>
            <person name="Park S."/>
        </authorList>
    </citation>
    <scope>NUCLEOTIDE SEQUENCE [LARGE SCALE GENOMIC DNA]</scope>
    <source>
        <strain evidence="2 3">Sa</strain>
    </source>
</reference>
<feature type="transmembrane region" description="Helical" evidence="1">
    <location>
        <begin position="12"/>
        <end position="30"/>
    </location>
</feature>
<dbReference type="EMBL" id="JAMZEK010000005">
    <property type="protein sequence ID" value="MCP1376107.1"/>
    <property type="molecule type" value="Genomic_DNA"/>
</dbReference>
<comment type="caution">
    <text evidence="2">The sequence shown here is derived from an EMBL/GenBank/DDBJ whole genome shotgun (WGS) entry which is preliminary data.</text>
</comment>
<keyword evidence="3" id="KW-1185">Reference proteome</keyword>
<dbReference type="PANTHER" id="PTHR28008:SF1">
    <property type="entry name" value="DOMAIN PROTEIN, PUTATIVE (AFU_ORTHOLOGUE AFUA_3G10980)-RELATED"/>
    <property type="match status" value="1"/>
</dbReference>
<keyword evidence="1" id="KW-0472">Membrane</keyword>
<gene>
    <name evidence="2" type="ORF">NC595_18825</name>
</gene>
<keyword evidence="1" id="KW-0812">Transmembrane</keyword>
<evidence type="ECO:0000313" key="3">
    <source>
        <dbReference type="Proteomes" id="UP001204615"/>
    </source>
</evidence>
<name>A0ABT1FFG9_9GAMM</name>
<feature type="transmembrane region" description="Helical" evidence="1">
    <location>
        <begin position="71"/>
        <end position="89"/>
    </location>
</feature>
<dbReference type="PANTHER" id="PTHR28008">
    <property type="entry name" value="DOMAIN PROTEIN, PUTATIVE (AFU_ORTHOLOGUE AFUA_3G10980)-RELATED"/>
    <property type="match status" value="1"/>
</dbReference>
<evidence type="ECO:0000313" key="2">
    <source>
        <dbReference type="EMBL" id="MCP1376107.1"/>
    </source>
</evidence>